<protein>
    <submittedName>
        <fullName evidence="3">HOOK domain-containing protein</fullName>
    </submittedName>
</protein>
<dbReference type="KEGG" id="cel:CELE_C17E4.20"/>
<gene>
    <name evidence="3 5" type="ORF">C17E4.20</name>
    <name evidence="3" type="ORF">CELE_C17E4.20</name>
</gene>
<dbReference type="eggNOG" id="ENOG502TJ17">
    <property type="taxonomic scope" value="Eukaryota"/>
</dbReference>
<sequence length="455" mass="52856">MEFCSSGRLPSFVDVLRILKDIPDQNDRARVEMWATDKYQKEDVLEEKLERFTKLLVNKKFNEKTKAAKINPQSKEIEKRDVEIARLEDELRVTKMESGKDMAALLRDFEKFAISDKESKRMVEGCKKKIEELEEQNRFLTVEITKLLDEKEAMLNEAMEDDEDESSDDSDMSYEDEEDDSEDEDDHSKLNLDADSVVKTMQDMMKLLIESEKKFSMVTKQLSMVQQNRESLNEKLTVARENVKSEAAMKSHLEQKYKRLTLKMKNLEAAMTLKLELESLKVFEETKKVNNLEETLNEIVNEHLQIQENHRAANAQINKLVDENSQIVHKLEQIVAKNINLEKKSAELNEKMSALNKINIELMTSERLQCEKRLIVQDKLVSQMEKNSELQDEVKSLNLRIENLGVEELEDVGEDPSVEQIQESASAEDHETRSESSTSSTSSFEPIDDDFSWYY</sequence>
<dbReference type="HOGENOM" id="CLU_601625_0_0_1"/>
<dbReference type="AlphaFoldDB" id="H2FLI6"/>
<dbReference type="AGR" id="WB:WBGene00219313"/>
<dbReference type="InParanoid" id="H2FLI6"/>
<feature type="compositionally biased region" description="Acidic residues" evidence="2">
    <location>
        <begin position="446"/>
        <end position="455"/>
    </location>
</feature>
<name>H2FLI6_CAEEL</name>
<evidence type="ECO:0000256" key="2">
    <source>
        <dbReference type="SAM" id="MobiDB-lite"/>
    </source>
</evidence>
<dbReference type="PeptideAtlas" id="H2FLI6"/>
<dbReference type="PaxDb" id="6239-C17E4.20"/>
<dbReference type="SMR" id="H2FLI6"/>
<feature type="coiled-coil region" evidence="1">
    <location>
        <begin position="77"/>
        <end position="157"/>
    </location>
</feature>
<organism evidence="3 4">
    <name type="scientific">Caenorhabditis elegans</name>
    <dbReference type="NCBI Taxonomy" id="6239"/>
    <lineage>
        <taxon>Eukaryota</taxon>
        <taxon>Metazoa</taxon>
        <taxon>Ecdysozoa</taxon>
        <taxon>Nematoda</taxon>
        <taxon>Chromadorea</taxon>
        <taxon>Rhabditida</taxon>
        <taxon>Rhabditina</taxon>
        <taxon>Rhabditomorpha</taxon>
        <taxon>Rhabditoidea</taxon>
        <taxon>Rhabditidae</taxon>
        <taxon>Peloderinae</taxon>
        <taxon>Caenorhabditis</taxon>
    </lineage>
</organism>
<dbReference type="OrthoDB" id="5911545at2759"/>
<keyword evidence="4" id="KW-1185">Reference proteome</keyword>
<dbReference type="RefSeq" id="NP_001251080.1">
    <property type="nucleotide sequence ID" value="NM_001264151.4"/>
</dbReference>
<dbReference type="EMBL" id="BX284601">
    <property type="protein sequence ID" value="CCF23392.1"/>
    <property type="molecule type" value="Genomic_DNA"/>
</dbReference>
<keyword evidence="1" id="KW-0175">Coiled coil</keyword>
<evidence type="ECO:0007829" key="6">
    <source>
        <dbReference type="PeptideAtlas" id="H2FLI6"/>
    </source>
</evidence>
<feature type="compositionally biased region" description="Low complexity" evidence="2">
    <location>
        <begin position="435"/>
        <end position="445"/>
    </location>
</feature>
<dbReference type="IntAct" id="H2FLI6">
    <property type="interactions" value="1"/>
</dbReference>
<evidence type="ECO:0000313" key="4">
    <source>
        <dbReference type="Proteomes" id="UP000001940"/>
    </source>
</evidence>
<feature type="region of interest" description="Disordered" evidence="2">
    <location>
        <begin position="157"/>
        <end position="194"/>
    </location>
</feature>
<dbReference type="OMA" id="SIPDECH"/>
<keyword evidence="6" id="KW-1267">Proteomics identification</keyword>
<evidence type="ECO:0000256" key="1">
    <source>
        <dbReference type="SAM" id="Coils"/>
    </source>
</evidence>
<reference evidence="3 4" key="1">
    <citation type="journal article" date="1998" name="Science">
        <title>Genome sequence of the nematode C. elegans: a platform for investigating biology.</title>
        <authorList>
            <consortium name="The C. elegans sequencing consortium"/>
            <person name="Sulson J.E."/>
            <person name="Waterston R."/>
        </authorList>
    </citation>
    <scope>NUCLEOTIDE SEQUENCE [LARGE SCALE GENOMIC DNA]</scope>
    <source>
        <strain evidence="3 4">Bristol N2</strain>
    </source>
</reference>
<evidence type="ECO:0000313" key="5">
    <source>
        <dbReference type="WormBase" id="C17E4.20"/>
    </source>
</evidence>
<proteinExistence type="evidence at protein level"/>
<feature type="compositionally biased region" description="Acidic residues" evidence="2">
    <location>
        <begin position="158"/>
        <end position="185"/>
    </location>
</feature>
<dbReference type="WormBase" id="C17E4.20">
    <property type="protein sequence ID" value="CE46947"/>
    <property type="gene ID" value="WBGene00219313"/>
</dbReference>
<dbReference type="GeneID" id="13181457"/>
<dbReference type="Proteomes" id="UP000001940">
    <property type="component" value="Chromosome I"/>
</dbReference>
<evidence type="ECO:0000313" key="3">
    <source>
        <dbReference type="EMBL" id="CCF23392.1"/>
    </source>
</evidence>
<dbReference type="CTD" id="13181457"/>
<feature type="compositionally biased region" description="Acidic residues" evidence="2">
    <location>
        <begin position="408"/>
        <end position="417"/>
    </location>
</feature>
<feature type="region of interest" description="Disordered" evidence="2">
    <location>
        <begin position="408"/>
        <end position="455"/>
    </location>
</feature>
<dbReference type="Bgee" id="WBGene00219313">
    <property type="expression patterns" value="Expressed in pharyngeal muscle cell (C elegans) and 4 other cell types or tissues"/>
</dbReference>
<feature type="coiled-coil region" evidence="1">
    <location>
        <begin position="222"/>
        <end position="407"/>
    </location>
</feature>
<accession>H2FLI6</accession>